<evidence type="ECO:0000256" key="1">
    <source>
        <dbReference type="SAM" id="Phobius"/>
    </source>
</evidence>
<gene>
    <name evidence="4" type="ORF">EDS130_LOCUS15444</name>
    <name evidence="5" type="ORF">XAT740_LOCUS22121</name>
</gene>
<dbReference type="Proteomes" id="UP000663852">
    <property type="component" value="Unassembled WGS sequence"/>
</dbReference>
<dbReference type="Proteomes" id="UP000663828">
    <property type="component" value="Unassembled WGS sequence"/>
</dbReference>
<evidence type="ECO:0000313" key="5">
    <source>
        <dbReference type="EMBL" id="CAF1172640.1"/>
    </source>
</evidence>
<dbReference type="PANTHER" id="PTHR36902:SF1">
    <property type="entry name" value="ENRICHED IN SURFACE-LABELED PROTEOME PROTEIN 9"/>
    <property type="match status" value="1"/>
</dbReference>
<accession>A0A814HKL3</accession>
<feature type="domain" description="LolA-like" evidence="3">
    <location>
        <begin position="214"/>
        <end position="443"/>
    </location>
</feature>
<comment type="caution">
    <text evidence="4">The sequence shown here is derived from an EMBL/GenBank/DDBJ whole genome shotgun (WGS) entry which is preliminary data.</text>
</comment>
<evidence type="ECO:0000256" key="2">
    <source>
        <dbReference type="SAM" id="SignalP"/>
    </source>
</evidence>
<dbReference type="OrthoDB" id="9983828at2759"/>
<keyword evidence="1" id="KW-0472">Membrane</keyword>
<feature type="signal peptide" evidence="2">
    <location>
        <begin position="1"/>
        <end position="21"/>
    </location>
</feature>
<name>A0A814HKL3_ADIRI</name>
<sequence length="692" mass="78937">MCTFNLYTVITVFILIDRVHGIDNVAYPKFPRQGHFFIENIVILGQYQRILSEIRYDYDNNRLVTTDDRTFTYYNYTTHKKAVYTRNGLKHCDVYPIDIDNPLDGLSATTNPQDGTTHIRPLDEFLGFPPNATYLGEAVLRGFILVHQWISPMSNESDMIWSFAKPNYMMPWNPENYTIPVQSLLKRKSDGVVLQVMNIFNYQITLSSTAFVLPSGIFCENLVPADDLSSLQDVGMNFPDRFRVRIDASSTSQLLWHSVNFRYYSSNEDKFIRYDYTPFDNTKNPVTIIIDYTQGASRSYKIDRRTGSCVINDSVEVVLATSILHNPIETLIKYQNLLITNPPHRMFQSTGSRACRGSMNCSTLVGQIPLFPPDTQDEWLKTDVEWAWSKRNIDVPSSPYDYPVSLNLNLYKNTGGPPANVHYEFYDYSTNVYLNEFDVNLCYRSNQLWYNHLAFKLKITGQPTSDGLESSTVHRRHLAQRLREQIRSITSVKLSRISQLELDHHSKQAGHNDTLYCIFTLLDRTPFVPPSSEIELLDAQSKLEQAINAGTFQLTTEEGLSVEAIPNSLEDVQYFYVFNPNASVNSVDYFHNTTVHVNRTITEYIDEVQEKIQYSDGAQAGAVLGGMGVGILAGVSIVLLVGFLIRRKVNSSAKGGLTFRNISFRVRNHHTQEDEEIVTMEHSVSGREDIST</sequence>
<dbReference type="PANTHER" id="PTHR36902">
    <property type="entry name" value="ENRICHED IN SURFACE-LABELED PROTEOME PROTEIN 9"/>
    <property type="match status" value="1"/>
</dbReference>
<dbReference type="AlphaFoldDB" id="A0A814HKL3"/>
<dbReference type="EMBL" id="CAJNOJ010000065">
    <property type="protein sequence ID" value="CAF1012097.1"/>
    <property type="molecule type" value="Genomic_DNA"/>
</dbReference>
<evidence type="ECO:0000313" key="7">
    <source>
        <dbReference type="Proteomes" id="UP000663852"/>
    </source>
</evidence>
<dbReference type="Pfam" id="PF25898">
    <property type="entry name" value="LolA_2nd_metazoa"/>
    <property type="match status" value="1"/>
</dbReference>
<feature type="chain" id="PRO_5036224639" description="LolA-like domain-containing protein" evidence="2">
    <location>
        <begin position="22"/>
        <end position="692"/>
    </location>
</feature>
<keyword evidence="1" id="KW-1133">Transmembrane helix</keyword>
<evidence type="ECO:0000313" key="6">
    <source>
        <dbReference type="Proteomes" id="UP000663828"/>
    </source>
</evidence>
<keyword evidence="1" id="KW-0812">Transmembrane</keyword>
<dbReference type="EMBL" id="CAJNOR010001614">
    <property type="protein sequence ID" value="CAF1172640.1"/>
    <property type="molecule type" value="Genomic_DNA"/>
</dbReference>
<keyword evidence="6" id="KW-1185">Reference proteome</keyword>
<evidence type="ECO:0000259" key="3">
    <source>
        <dbReference type="Pfam" id="PF25898"/>
    </source>
</evidence>
<organism evidence="4 7">
    <name type="scientific">Adineta ricciae</name>
    <name type="common">Rotifer</name>
    <dbReference type="NCBI Taxonomy" id="249248"/>
    <lineage>
        <taxon>Eukaryota</taxon>
        <taxon>Metazoa</taxon>
        <taxon>Spiralia</taxon>
        <taxon>Gnathifera</taxon>
        <taxon>Rotifera</taxon>
        <taxon>Eurotatoria</taxon>
        <taxon>Bdelloidea</taxon>
        <taxon>Adinetida</taxon>
        <taxon>Adinetidae</taxon>
        <taxon>Adineta</taxon>
    </lineage>
</organism>
<feature type="transmembrane region" description="Helical" evidence="1">
    <location>
        <begin position="622"/>
        <end position="645"/>
    </location>
</feature>
<reference evidence="4" key="1">
    <citation type="submission" date="2021-02" db="EMBL/GenBank/DDBJ databases">
        <authorList>
            <person name="Nowell W R."/>
        </authorList>
    </citation>
    <scope>NUCLEOTIDE SEQUENCE</scope>
</reference>
<evidence type="ECO:0000313" key="4">
    <source>
        <dbReference type="EMBL" id="CAF1012097.1"/>
    </source>
</evidence>
<keyword evidence="2" id="KW-0732">Signal</keyword>
<protein>
    <recommendedName>
        <fullName evidence="3">LolA-like domain-containing protein</fullName>
    </recommendedName>
</protein>
<proteinExistence type="predicted"/>
<dbReference type="InterPro" id="IPR058831">
    <property type="entry name" value="LolA-like_dom_2nd"/>
</dbReference>